<dbReference type="GO" id="GO:0016301">
    <property type="term" value="F:kinase activity"/>
    <property type="evidence" value="ECO:0007669"/>
    <property type="project" value="UniProtKB-KW"/>
</dbReference>
<dbReference type="PANTHER" id="PTHR43320:SF3">
    <property type="entry name" value="CARBOHYDRATE KINASE PFKB DOMAIN-CONTAINING PROTEIN"/>
    <property type="match status" value="1"/>
</dbReference>
<evidence type="ECO:0000256" key="1">
    <source>
        <dbReference type="ARBA" id="ARBA00010688"/>
    </source>
</evidence>
<dbReference type="PaxDb" id="572546-Arcpr_1315"/>
<dbReference type="STRING" id="572546.Arcpr_1315"/>
<dbReference type="InterPro" id="IPR002139">
    <property type="entry name" value="Ribo/fructo_kinase"/>
</dbReference>
<dbReference type="InterPro" id="IPR011611">
    <property type="entry name" value="PfkB_dom"/>
</dbReference>
<dbReference type="eggNOG" id="arCOG00014">
    <property type="taxonomic scope" value="Archaea"/>
</dbReference>
<dbReference type="PANTHER" id="PTHR43320">
    <property type="entry name" value="SUGAR KINASE"/>
    <property type="match status" value="1"/>
</dbReference>
<evidence type="ECO:0000313" key="5">
    <source>
        <dbReference type="EMBL" id="ADB58364.1"/>
    </source>
</evidence>
<keyword evidence="2" id="KW-0808">Transferase</keyword>
<dbReference type="Gene3D" id="3.40.1190.20">
    <property type="match status" value="1"/>
</dbReference>
<dbReference type="InterPro" id="IPR052700">
    <property type="entry name" value="Carb_kinase_PfkB-like"/>
</dbReference>
<dbReference type="RefSeq" id="WP_012940700.1">
    <property type="nucleotide sequence ID" value="NC_013741.1"/>
</dbReference>
<evidence type="ECO:0000256" key="2">
    <source>
        <dbReference type="ARBA" id="ARBA00022679"/>
    </source>
</evidence>
<dbReference type="OrthoDB" id="26949at2157"/>
<dbReference type="Proteomes" id="UP000001901">
    <property type="component" value="Chromosome"/>
</dbReference>
<dbReference type="Pfam" id="PF00294">
    <property type="entry name" value="PfkB"/>
    <property type="match status" value="1"/>
</dbReference>
<reference evidence="5 6" key="1">
    <citation type="journal article" date="2010" name="Stand. Genomic Sci.">
        <title>Complete genome sequence of Archaeoglobus profundus type strain (AV18).</title>
        <authorList>
            <person name="von Jan M."/>
            <person name="Lapidus A."/>
            <person name="Del Rio T.G."/>
            <person name="Copeland A."/>
            <person name="Tice H."/>
            <person name="Cheng J.F."/>
            <person name="Lucas S."/>
            <person name="Chen F."/>
            <person name="Nolan M."/>
            <person name="Goodwin L."/>
            <person name="Han C."/>
            <person name="Pitluck S."/>
            <person name="Liolios K."/>
            <person name="Ivanova N."/>
            <person name="Mavromatis K."/>
            <person name="Ovchinnikova G."/>
            <person name="Chertkov O."/>
            <person name="Pati A."/>
            <person name="Chen A."/>
            <person name="Palaniappan K."/>
            <person name="Land M."/>
            <person name="Hauser L."/>
            <person name="Chang Y.J."/>
            <person name="Jeffries C.D."/>
            <person name="Saunders E."/>
            <person name="Brettin T."/>
            <person name="Detter J.C."/>
            <person name="Chain P."/>
            <person name="Eichinger K."/>
            <person name="Huber H."/>
            <person name="Spring S."/>
            <person name="Rohde M."/>
            <person name="Goker M."/>
            <person name="Wirth R."/>
            <person name="Woyke T."/>
            <person name="Bristow J."/>
            <person name="Eisen J.A."/>
            <person name="Markowitz V."/>
            <person name="Hugenholtz P."/>
            <person name="Kyrpides N.C."/>
            <person name="Klenk H.P."/>
        </authorList>
    </citation>
    <scope>NUCLEOTIDE SEQUENCE [LARGE SCALE GENOMIC DNA]</scope>
    <source>
        <strain evidence="6">DSM 5631 / JCM 9629 / NBRC 100127 / Av18</strain>
    </source>
</reference>
<dbReference type="HOGENOM" id="CLU_027634_5_2_2"/>
<dbReference type="InterPro" id="IPR029056">
    <property type="entry name" value="Ribokinase-like"/>
</dbReference>
<keyword evidence="6" id="KW-1185">Reference proteome</keyword>
<dbReference type="SUPFAM" id="SSF53613">
    <property type="entry name" value="Ribokinase-like"/>
    <property type="match status" value="1"/>
</dbReference>
<evidence type="ECO:0000313" key="6">
    <source>
        <dbReference type="Proteomes" id="UP000001901"/>
    </source>
</evidence>
<evidence type="ECO:0000259" key="4">
    <source>
        <dbReference type="Pfam" id="PF00294"/>
    </source>
</evidence>
<dbReference type="GeneID" id="8740002"/>
<evidence type="ECO:0000256" key="3">
    <source>
        <dbReference type="ARBA" id="ARBA00022777"/>
    </source>
</evidence>
<dbReference type="KEGG" id="apo:Arcpr_1315"/>
<sequence>MFAGVGPALIDYIHTIDQYPPRGGHAVVKSTVKSAGGAGANVIYGLSRYGVKCSFYSTIGKDEDAELFKDSMKGVYLKLSVTHEKTGKVNVYVDRDGERTFFVHPNASGVLKLEMDDEDFKMNDYFYLDPFPSEKSLDVHTDIAKRAKEFGKTVILSMSYPYVIMGFEKLKGILKYIDIAITSKAEFDLLGVDEEDILKFVDIFVITMGKEGAKAIAQDGVYYYPAYDVKVVDTTGAGDAFAVGFFYCYIKGYDLNTCLKIGNLVASYNIQRYGARNFPPLHEVEDHIGHNCKDV</sequence>
<keyword evidence="3" id="KW-0418">Kinase</keyword>
<gene>
    <name evidence="5" type="ordered locus">Arcpr_1315</name>
</gene>
<accession>D2RE20</accession>
<dbReference type="PRINTS" id="PR00990">
    <property type="entry name" value="RIBOKINASE"/>
</dbReference>
<dbReference type="AlphaFoldDB" id="D2RE20"/>
<dbReference type="EMBL" id="CP001857">
    <property type="protein sequence ID" value="ADB58364.1"/>
    <property type="molecule type" value="Genomic_DNA"/>
</dbReference>
<feature type="domain" description="Carbohydrate kinase PfkB" evidence="4">
    <location>
        <begin position="6"/>
        <end position="278"/>
    </location>
</feature>
<organism evidence="5 6">
    <name type="scientific">Archaeoglobus profundus (strain DSM 5631 / JCM 9629 / NBRC 100127 / Av18)</name>
    <dbReference type="NCBI Taxonomy" id="572546"/>
    <lineage>
        <taxon>Archaea</taxon>
        <taxon>Methanobacteriati</taxon>
        <taxon>Methanobacteriota</taxon>
        <taxon>Archaeoglobi</taxon>
        <taxon>Archaeoglobales</taxon>
        <taxon>Archaeoglobaceae</taxon>
        <taxon>Archaeoglobus</taxon>
    </lineage>
</organism>
<proteinExistence type="inferred from homology"/>
<protein>
    <submittedName>
        <fullName evidence="5">PfkB domain protein</fullName>
    </submittedName>
</protein>
<comment type="similarity">
    <text evidence="1">Belongs to the carbohydrate kinase PfkB family.</text>
</comment>
<name>D2RE20_ARCPA</name>